<proteinExistence type="predicted"/>
<feature type="transmembrane region" description="Helical" evidence="1">
    <location>
        <begin position="20"/>
        <end position="42"/>
    </location>
</feature>
<accession>A0ABP8LNJ6</accession>
<keyword evidence="1" id="KW-1133">Transmembrane helix</keyword>
<dbReference type="RefSeq" id="WP_345218200.1">
    <property type="nucleotide sequence ID" value="NZ_BAABGN010000013.1"/>
</dbReference>
<protein>
    <submittedName>
        <fullName evidence="2">DUF2243 domain-containing protein</fullName>
    </submittedName>
</protein>
<feature type="transmembrane region" description="Helical" evidence="1">
    <location>
        <begin position="62"/>
        <end position="79"/>
    </location>
</feature>
<sequence length="159" mass="17232">MPQRADERDEADRGRRRSAWGAALVGVGSMAAVDEIVFHQILSWHHFYDRGTTEIALLSDGVLHAAELVAMVAGFFVLADLVRGAHLVRVAAWGGFLLGAGGFQIFDGTVNHKVLSLHEIRYGVDLLPYDLAWNLAGVVLLVAGAVLVRRSRHANGRAP</sequence>
<gene>
    <name evidence="2" type="ORF">GCM10023169_36680</name>
</gene>
<reference evidence="3" key="1">
    <citation type="journal article" date="2019" name="Int. J. Syst. Evol. Microbiol.">
        <title>The Global Catalogue of Microorganisms (GCM) 10K type strain sequencing project: providing services to taxonomists for standard genome sequencing and annotation.</title>
        <authorList>
            <consortium name="The Broad Institute Genomics Platform"/>
            <consortium name="The Broad Institute Genome Sequencing Center for Infectious Disease"/>
            <person name="Wu L."/>
            <person name="Ma J."/>
        </authorList>
    </citation>
    <scope>NUCLEOTIDE SEQUENCE [LARGE SCALE GENOMIC DNA]</scope>
    <source>
        <strain evidence="3">JCM 17810</strain>
    </source>
</reference>
<feature type="transmembrane region" description="Helical" evidence="1">
    <location>
        <begin position="126"/>
        <end position="148"/>
    </location>
</feature>
<evidence type="ECO:0000256" key="1">
    <source>
        <dbReference type="SAM" id="Phobius"/>
    </source>
</evidence>
<name>A0ABP8LNJ6_9MICO</name>
<dbReference type="Pfam" id="PF10002">
    <property type="entry name" value="DUF2243"/>
    <property type="match status" value="1"/>
</dbReference>
<evidence type="ECO:0000313" key="2">
    <source>
        <dbReference type="EMBL" id="GAA4431779.1"/>
    </source>
</evidence>
<evidence type="ECO:0000313" key="3">
    <source>
        <dbReference type="Proteomes" id="UP001500622"/>
    </source>
</evidence>
<keyword evidence="1" id="KW-0472">Membrane</keyword>
<organism evidence="2 3">
    <name type="scientific">Georgenia halophila</name>
    <dbReference type="NCBI Taxonomy" id="620889"/>
    <lineage>
        <taxon>Bacteria</taxon>
        <taxon>Bacillati</taxon>
        <taxon>Actinomycetota</taxon>
        <taxon>Actinomycetes</taxon>
        <taxon>Micrococcales</taxon>
        <taxon>Bogoriellaceae</taxon>
        <taxon>Georgenia</taxon>
    </lineage>
</organism>
<dbReference type="Proteomes" id="UP001500622">
    <property type="component" value="Unassembled WGS sequence"/>
</dbReference>
<feature type="transmembrane region" description="Helical" evidence="1">
    <location>
        <begin position="86"/>
        <end position="106"/>
    </location>
</feature>
<keyword evidence="3" id="KW-1185">Reference proteome</keyword>
<comment type="caution">
    <text evidence="2">The sequence shown here is derived from an EMBL/GenBank/DDBJ whole genome shotgun (WGS) entry which is preliminary data.</text>
</comment>
<dbReference type="InterPro" id="IPR018719">
    <property type="entry name" value="DUF2243_membrane"/>
</dbReference>
<dbReference type="EMBL" id="BAABGN010000013">
    <property type="protein sequence ID" value="GAA4431779.1"/>
    <property type="molecule type" value="Genomic_DNA"/>
</dbReference>
<keyword evidence="1" id="KW-0812">Transmembrane</keyword>